<dbReference type="AlphaFoldDB" id="D0GNW6"/>
<dbReference type="InterPro" id="IPR020288">
    <property type="entry name" value="Sheath_initiator"/>
</dbReference>
<dbReference type="Proteomes" id="UP000004226">
    <property type="component" value="Unassembled WGS sequence"/>
</dbReference>
<name>D0GNW6_9FUSO</name>
<accession>D0GNW6</accession>
<dbReference type="EMBL" id="ADAD01000177">
    <property type="protein sequence ID" value="EEY34203.1"/>
    <property type="molecule type" value="Genomic_DNA"/>
</dbReference>
<reference evidence="1 2" key="1">
    <citation type="submission" date="2009-10" db="EMBL/GenBank/DDBJ databases">
        <authorList>
            <person name="Harkins D.M."/>
            <person name="Madupu R."/>
            <person name="Durkin A.S."/>
            <person name="Torralba M."/>
            <person name="Methe B."/>
            <person name="Sutton G.G."/>
            <person name="Strausberg R.L."/>
            <person name="Nelson K.E."/>
        </authorList>
    </citation>
    <scope>NUCLEOTIDE SEQUENCE [LARGE SCALE GENOMIC DNA]</scope>
    <source>
        <strain evidence="1 2">F0264</strain>
    </source>
</reference>
<sequence>MDLKLGNINHGELEVKNNDLVLMNDANMEIIQMIALMLQIKAGELEFDTNYGLDWAYWETGNKDLVEENIRNKILYYFKEVNKINSITSEFVTKEKRKLKVFISLDINNQTYEKSLEV</sequence>
<protein>
    <recommendedName>
        <fullName evidence="3">DUF2634 domain-containing protein</fullName>
    </recommendedName>
</protein>
<dbReference type="Pfam" id="PF10934">
    <property type="entry name" value="Sheath_initiator"/>
    <property type="match status" value="1"/>
</dbReference>
<proteinExistence type="predicted"/>
<evidence type="ECO:0000313" key="2">
    <source>
        <dbReference type="Proteomes" id="UP000004226"/>
    </source>
</evidence>
<evidence type="ECO:0008006" key="3">
    <source>
        <dbReference type="Google" id="ProtNLM"/>
    </source>
</evidence>
<gene>
    <name evidence="1" type="ORF">HMPREF0554_0819</name>
</gene>
<comment type="caution">
    <text evidence="1">The sequence shown here is derived from an EMBL/GenBank/DDBJ whole genome shotgun (WGS) entry which is preliminary data.</text>
</comment>
<evidence type="ECO:0000313" key="1">
    <source>
        <dbReference type="EMBL" id="EEY34203.1"/>
    </source>
</evidence>
<dbReference type="RefSeq" id="WP_006808181.1">
    <property type="nucleotide sequence ID" value="NZ_ADAD01000177.1"/>
</dbReference>
<keyword evidence="2" id="KW-1185">Reference proteome</keyword>
<organism evidence="1 2">
    <name type="scientific">Pseudoleptotrichia goodfellowii F0264</name>
    <dbReference type="NCBI Taxonomy" id="596323"/>
    <lineage>
        <taxon>Bacteria</taxon>
        <taxon>Fusobacteriati</taxon>
        <taxon>Fusobacteriota</taxon>
        <taxon>Fusobacteriia</taxon>
        <taxon>Fusobacteriales</taxon>
        <taxon>Leptotrichiaceae</taxon>
        <taxon>Pseudoleptotrichia</taxon>
    </lineage>
</organism>